<reference evidence="2 3" key="1">
    <citation type="submission" date="2022-06" db="EMBL/GenBank/DDBJ databases">
        <title>Mesorhizobium sp. strain RP14 Genome sequencing and assembly.</title>
        <authorList>
            <person name="Kim I."/>
        </authorList>
    </citation>
    <scope>NUCLEOTIDE SEQUENCE [LARGE SCALE GENOMIC DNA]</scope>
    <source>
        <strain evidence="3">RP14(2022)</strain>
    </source>
</reference>
<feature type="compositionally biased region" description="Basic residues" evidence="1">
    <location>
        <begin position="23"/>
        <end position="38"/>
    </location>
</feature>
<feature type="region of interest" description="Disordered" evidence="1">
    <location>
        <begin position="16"/>
        <end position="38"/>
    </location>
</feature>
<proteinExistence type="predicted"/>
<accession>A0ABT1C315</accession>
<evidence type="ECO:0000313" key="3">
    <source>
        <dbReference type="Proteomes" id="UP001205906"/>
    </source>
</evidence>
<gene>
    <name evidence="2" type="ORF">NGM99_05370</name>
</gene>
<protein>
    <submittedName>
        <fullName evidence="2">Uncharacterized protein</fullName>
    </submittedName>
</protein>
<sequence>MRDLFWLAHRQMARSFEGNGGPAKRHHRRKRWSKRHDKGRNRIEIMVNRRKDWHRIITSIGYHQPDPPARG</sequence>
<name>A0ABT1C315_9HYPH</name>
<organism evidence="2 3">
    <name type="scientific">Mesorhizobium liriopis</name>
    <dbReference type="NCBI Taxonomy" id="2953882"/>
    <lineage>
        <taxon>Bacteria</taxon>
        <taxon>Pseudomonadati</taxon>
        <taxon>Pseudomonadota</taxon>
        <taxon>Alphaproteobacteria</taxon>
        <taxon>Hyphomicrobiales</taxon>
        <taxon>Phyllobacteriaceae</taxon>
        <taxon>Mesorhizobium</taxon>
    </lineage>
</organism>
<comment type="caution">
    <text evidence="2">The sequence shown here is derived from an EMBL/GenBank/DDBJ whole genome shotgun (WGS) entry which is preliminary data.</text>
</comment>
<dbReference type="EMBL" id="JAMXQS010000002">
    <property type="protein sequence ID" value="MCO6049219.1"/>
    <property type="molecule type" value="Genomic_DNA"/>
</dbReference>
<evidence type="ECO:0000313" key="2">
    <source>
        <dbReference type="EMBL" id="MCO6049219.1"/>
    </source>
</evidence>
<dbReference type="Proteomes" id="UP001205906">
    <property type="component" value="Unassembled WGS sequence"/>
</dbReference>
<dbReference type="RefSeq" id="WP_252816756.1">
    <property type="nucleotide sequence ID" value="NZ_JAMXQS010000002.1"/>
</dbReference>
<evidence type="ECO:0000256" key="1">
    <source>
        <dbReference type="SAM" id="MobiDB-lite"/>
    </source>
</evidence>
<keyword evidence="3" id="KW-1185">Reference proteome</keyword>